<keyword evidence="2" id="KW-1185">Reference proteome</keyword>
<gene>
    <name evidence="1" type="ORF">DFR58_14510</name>
</gene>
<reference evidence="1 2" key="1">
    <citation type="submission" date="2018-07" db="EMBL/GenBank/DDBJ databases">
        <title>Genomic Encyclopedia of Type Strains, Phase IV (KMG-IV): sequencing the most valuable type-strain genomes for metagenomic binning, comparative biology and taxonomic classification.</title>
        <authorList>
            <person name="Goeker M."/>
        </authorList>
    </citation>
    <scope>NUCLEOTIDE SEQUENCE [LARGE SCALE GENOMIC DNA]</scope>
    <source>
        <strain evidence="1 2">DSM 27016</strain>
    </source>
</reference>
<dbReference type="InterPro" id="IPR028979">
    <property type="entry name" value="Ser_kin/Pase_Hpr-like_N_sf"/>
</dbReference>
<name>A0A369AFR5_9FIRM</name>
<dbReference type="RefSeq" id="WP_114300266.1">
    <property type="nucleotide sequence ID" value="NZ_QPJT01000045.1"/>
</dbReference>
<comment type="caution">
    <text evidence="1">The sequence shown here is derived from an EMBL/GenBank/DDBJ whole genome shotgun (WGS) entry which is preliminary data.</text>
</comment>
<dbReference type="Proteomes" id="UP000253034">
    <property type="component" value="Unassembled WGS sequence"/>
</dbReference>
<evidence type="ECO:0000313" key="2">
    <source>
        <dbReference type="Proteomes" id="UP000253034"/>
    </source>
</evidence>
<evidence type="ECO:0008006" key="3">
    <source>
        <dbReference type="Google" id="ProtNLM"/>
    </source>
</evidence>
<protein>
    <recommendedName>
        <fullName evidence="3">DRTGG domain-containing protein</fullName>
    </recommendedName>
</protein>
<dbReference type="SUPFAM" id="SSF75138">
    <property type="entry name" value="HprK N-terminal domain-like"/>
    <property type="match status" value="1"/>
</dbReference>
<organism evidence="1 2">
    <name type="scientific">Anaerobacterium chartisolvens</name>
    <dbReference type="NCBI Taxonomy" id="1297424"/>
    <lineage>
        <taxon>Bacteria</taxon>
        <taxon>Bacillati</taxon>
        <taxon>Bacillota</taxon>
        <taxon>Clostridia</taxon>
        <taxon>Eubacteriales</taxon>
        <taxon>Oscillospiraceae</taxon>
        <taxon>Anaerobacterium</taxon>
    </lineage>
</organism>
<accession>A0A369AFR5</accession>
<dbReference type="AlphaFoldDB" id="A0A369AFR5"/>
<dbReference type="EMBL" id="QPJT01000045">
    <property type="protein sequence ID" value="RCX08169.1"/>
    <property type="molecule type" value="Genomic_DNA"/>
</dbReference>
<proteinExistence type="predicted"/>
<sequence>MKVKEFAQSMGMKVLTGEDGGDKDITGIYACDLLSWVMSHACKGDGWITVHTHLNVAAVALLTEAACVIVPEGIAVEEATVKKAAEEGISILSSGLSSYEICYRAHRLIGENEA</sequence>
<dbReference type="Gene3D" id="3.40.1390.20">
    <property type="entry name" value="HprK N-terminal domain-like"/>
    <property type="match status" value="1"/>
</dbReference>
<evidence type="ECO:0000313" key="1">
    <source>
        <dbReference type="EMBL" id="RCX08169.1"/>
    </source>
</evidence>
<dbReference type="OrthoDB" id="9800356at2"/>